<sequence>MKSIPQFILDAFFPVRCVGCRQYNCWFCQRCITQCKKIHQVGSLNDSWLDGWYAAGSYRDSKLAAAIHALKYEAVLELVEPLAGLLAEVYRQQNWTIDMIVPVPLTRLRRRFRGYNQAAVLAQSLADQIHIPAHEALDRRYHTVSQTELTAEGRQKNVAACFGVKKEVFFKQKNVLLIDDVGTTGATLQACAKACKSAGAGAVYALTVAHG</sequence>
<comment type="caution">
    <text evidence="3">The sequence shown here is derived from an EMBL/GenBank/DDBJ whole genome shotgun (WGS) entry which is preliminary data.</text>
</comment>
<dbReference type="PANTHER" id="PTHR47505">
    <property type="entry name" value="DNA UTILIZATION PROTEIN YHGH"/>
    <property type="match status" value="1"/>
</dbReference>
<comment type="similarity">
    <text evidence="1">Belongs to the ComF/GntX family.</text>
</comment>
<evidence type="ECO:0000259" key="2">
    <source>
        <dbReference type="Pfam" id="PF00156"/>
    </source>
</evidence>
<dbReference type="PANTHER" id="PTHR47505:SF1">
    <property type="entry name" value="DNA UTILIZATION PROTEIN YHGH"/>
    <property type="match status" value="1"/>
</dbReference>
<gene>
    <name evidence="3" type="ORF">A2840_00930</name>
</gene>
<dbReference type="InterPro" id="IPR029057">
    <property type="entry name" value="PRTase-like"/>
</dbReference>
<dbReference type="Proteomes" id="UP000178385">
    <property type="component" value="Unassembled WGS sequence"/>
</dbReference>
<dbReference type="Gene3D" id="3.40.50.2020">
    <property type="match status" value="1"/>
</dbReference>
<evidence type="ECO:0000256" key="1">
    <source>
        <dbReference type="ARBA" id="ARBA00008007"/>
    </source>
</evidence>
<dbReference type="EMBL" id="MHIG01000033">
    <property type="protein sequence ID" value="OGY46409.1"/>
    <property type="molecule type" value="Genomic_DNA"/>
</dbReference>
<dbReference type="Pfam" id="PF00156">
    <property type="entry name" value="Pribosyltran"/>
    <property type="match status" value="1"/>
</dbReference>
<dbReference type="InterPro" id="IPR051910">
    <property type="entry name" value="ComF/GntX_DNA_util-trans"/>
</dbReference>
<dbReference type="SUPFAM" id="SSF53271">
    <property type="entry name" value="PRTase-like"/>
    <property type="match status" value="1"/>
</dbReference>
<reference evidence="3 4" key="1">
    <citation type="journal article" date="2016" name="Nat. Commun.">
        <title>Thousands of microbial genomes shed light on interconnected biogeochemical processes in an aquifer system.</title>
        <authorList>
            <person name="Anantharaman K."/>
            <person name="Brown C.T."/>
            <person name="Hug L.A."/>
            <person name="Sharon I."/>
            <person name="Castelle C.J."/>
            <person name="Probst A.J."/>
            <person name="Thomas B.C."/>
            <person name="Singh A."/>
            <person name="Wilkins M.J."/>
            <person name="Karaoz U."/>
            <person name="Brodie E.L."/>
            <person name="Williams K.H."/>
            <person name="Hubbard S.S."/>
            <person name="Banfield J.F."/>
        </authorList>
    </citation>
    <scope>NUCLEOTIDE SEQUENCE [LARGE SCALE GENOMIC DNA]</scope>
</reference>
<dbReference type="AlphaFoldDB" id="A0A1G1Y251"/>
<dbReference type="CDD" id="cd06223">
    <property type="entry name" value="PRTases_typeI"/>
    <property type="match status" value="1"/>
</dbReference>
<organism evidence="3 4">
    <name type="scientific">Candidatus Buchananbacteria bacterium RIFCSPHIGHO2_01_FULL_47_11b</name>
    <dbReference type="NCBI Taxonomy" id="1797537"/>
    <lineage>
        <taxon>Bacteria</taxon>
        <taxon>Candidatus Buchananiibacteriota</taxon>
    </lineage>
</organism>
<evidence type="ECO:0000313" key="4">
    <source>
        <dbReference type="Proteomes" id="UP000178385"/>
    </source>
</evidence>
<name>A0A1G1Y251_9BACT</name>
<proteinExistence type="inferred from homology"/>
<feature type="domain" description="Phosphoribosyltransferase" evidence="2">
    <location>
        <begin position="81"/>
        <end position="203"/>
    </location>
</feature>
<dbReference type="InterPro" id="IPR000836">
    <property type="entry name" value="PRTase_dom"/>
</dbReference>
<evidence type="ECO:0000313" key="3">
    <source>
        <dbReference type="EMBL" id="OGY46409.1"/>
    </source>
</evidence>
<accession>A0A1G1Y251</accession>
<protein>
    <recommendedName>
        <fullName evidence="2">Phosphoribosyltransferase domain-containing protein</fullName>
    </recommendedName>
</protein>